<evidence type="ECO:0000259" key="5">
    <source>
        <dbReference type="Pfam" id="PF13525"/>
    </source>
</evidence>
<dbReference type="Gene3D" id="1.25.40.10">
    <property type="entry name" value="Tetratricopeptide repeat domain"/>
    <property type="match status" value="1"/>
</dbReference>
<dbReference type="InterPro" id="IPR011990">
    <property type="entry name" value="TPR-like_helical_dom_sf"/>
</dbReference>
<organism evidence="6 7">
    <name type="scientific">Segatella buccae</name>
    <dbReference type="NCBI Taxonomy" id="28126"/>
    <lineage>
        <taxon>Bacteria</taxon>
        <taxon>Pseudomonadati</taxon>
        <taxon>Bacteroidota</taxon>
        <taxon>Bacteroidia</taxon>
        <taxon>Bacteroidales</taxon>
        <taxon>Prevotellaceae</taxon>
        <taxon>Segatella</taxon>
    </lineage>
</organism>
<keyword evidence="1 4" id="KW-0732">Signal</keyword>
<feature type="chain" id="PRO_5042857438" evidence="4">
    <location>
        <begin position="22"/>
        <end position="282"/>
    </location>
</feature>
<evidence type="ECO:0000256" key="3">
    <source>
        <dbReference type="ARBA" id="ARBA00023237"/>
    </source>
</evidence>
<name>A0AAQ1UNE4_9BACT</name>
<reference evidence="6 7" key="1">
    <citation type="submission" date="2018-06" db="EMBL/GenBank/DDBJ databases">
        <authorList>
            <consortium name="Pathogen Informatics"/>
            <person name="Doyle S."/>
        </authorList>
    </citation>
    <scope>NUCLEOTIDE SEQUENCE [LARGE SCALE GENOMIC DNA]</scope>
    <source>
        <strain evidence="6 7">NCTC13063</strain>
    </source>
</reference>
<dbReference type="RefSeq" id="WP_004342823.1">
    <property type="nucleotide sequence ID" value="NZ_CAUUQQ010000019.1"/>
</dbReference>
<keyword evidence="6" id="KW-0449">Lipoprotein</keyword>
<dbReference type="InterPro" id="IPR017689">
    <property type="entry name" value="BamD"/>
</dbReference>
<evidence type="ECO:0000313" key="7">
    <source>
        <dbReference type="Proteomes" id="UP000255283"/>
    </source>
</evidence>
<evidence type="ECO:0000256" key="1">
    <source>
        <dbReference type="ARBA" id="ARBA00022729"/>
    </source>
</evidence>
<evidence type="ECO:0000313" key="6">
    <source>
        <dbReference type="EMBL" id="SUB96667.1"/>
    </source>
</evidence>
<dbReference type="EMBL" id="UGTJ01000002">
    <property type="protein sequence ID" value="SUB96667.1"/>
    <property type="molecule type" value="Genomic_DNA"/>
</dbReference>
<proteinExistence type="predicted"/>
<dbReference type="PROSITE" id="PS51257">
    <property type="entry name" value="PROKAR_LIPOPROTEIN"/>
    <property type="match status" value="1"/>
</dbReference>
<dbReference type="AlphaFoldDB" id="A0AAQ1UNE4"/>
<gene>
    <name evidence="6" type="ORF">NCTC13063_02438</name>
</gene>
<feature type="domain" description="Outer membrane lipoprotein BamD-like" evidence="5">
    <location>
        <begin position="35"/>
        <end position="180"/>
    </location>
</feature>
<feature type="signal peptide" evidence="4">
    <location>
        <begin position="1"/>
        <end position="21"/>
    </location>
</feature>
<accession>A0AAQ1UNE4</accession>
<keyword evidence="3" id="KW-0998">Cell outer membrane</keyword>
<dbReference type="SUPFAM" id="SSF48452">
    <property type="entry name" value="TPR-like"/>
    <property type="match status" value="1"/>
</dbReference>
<dbReference type="Pfam" id="PF13525">
    <property type="entry name" value="YfiO"/>
    <property type="match status" value="1"/>
</dbReference>
<evidence type="ECO:0000256" key="2">
    <source>
        <dbReference type="ARBA" id="ARBA00023136"/>
    </source>
</evidence>
<dbReference type="InterPro" id="IPR039565">
    <property type="entry name" value="BamD-like"/>
</dbReference>
<protein>
    <submittedName>
        <fullName evidence="6">DNA uptake lipoprotein</fullName>
    </submittedName>
</protein>
<dbReference type="GeneID" id="93537359"/>
<sequence length="282" mass="32952">MKKISLAALFVAILLSGCAHEFNQVYKSDNYPYKYEYAKECFAAGKYTRAATLLGELVTVMKGTENAQECLYMYAMAEYCMRDYQTASEYFKKYYSSYPRGQYAEMAKYYVGESLYMSTPEPRLDQSQTYSAISAYQEYLDLFPDGKLKQQAQQRLFALQDKLVQKELYNAQLYYDLGTYFGNCTSGGNNYQACIVTSQNALKEYPYSSKRERFATLLMKSKYELAKMSVEAKQMERYQDAQDECYGFLNEYPDSKERANCERYIDDCKKYIARHEHDNPLR</sequence>
<keyword evidence="2" id="KW-0472">Membrane</keyword>
<dbReference type="NCBIfam" id="TIGR03302">
    <property type="entry name" value="OM_YfiO"/>
    <property type="match status" value="1"/>
</dbReference>
<comment type="caution">
    <text evidence="6">The sequence shown here is derived from an EMBL/GenBank/DDBJ whole genome shotgun (WGS) entry which is preliminary data.</text>
</comment>
<evidence type="ECO:0000256" key="4">
    <source>
        <dbReference type="SAM" id="SignalP"/>
    </source>
</evidence>
<dbReference type="Proteomes" id="UP000255283">
    <property type="component" value="Unassembled WGS sequence"/>
</dbReference>